<sequence length="159" mass="17823">MGQRACPSPLGRVFQIFHLPSPGQLAAREERCVQKRVSLFTLRPARFPVCLSGSMPAMRVRRGDYKDACIDLANWNSMLEPAMSFLTILERPQEEAVAGTPRKPWRGMLPTLDTVVQKVTRDSKEDYININVGPGVGLRIGHSMCSTFSLMRRESGWTS</sequence>
<accession>A0A9P5TZK3</accession>
<dbReference type="AlphaFoldDB" id="A0A9P5TZK3"/>
<reference evidence="1" key="1">
    <citation type="submission" date="2020-11" db="EMBL/GenBank/DDBJ databases">
        <authorList>
            <consortium name="DOE Joint Genome Institute"/>
            <person name="Ahrendt S."/>
            <person name="Riley R."/>
            <person name="Andreopoulos W."/>
            <person name="Labutti K."/>
            <person name="Pangilinan J."/>
            <person name="Ruiz-Duenas F.J."/>
            <person name="Barrasa J.M."/>
            <person name="Sanchez-Garcia M."/>
            <person name="Camarero S."/>
            <person name="Miyauchi S."/>
            <person name="Serrano A."/>
            <person name="Linde D."/>
            <person name="Babiker R."/>
            <person name="Drula E."/>
            <person name="Ayuso-Fernandez I."/>
            <person name="Pacheco R."/>
            <person name="Padilla G."/>
            <person name="Ferreira P."/>
            <person name="Barriuso J."/>
            <person name="Kellner H."/>
            <person name="Castanera R."/>
            <person name="Alfaro M."/>
            <person name="Ramirez L."/>
            <person name="Pisabarro A.G."/>
            <person name="Kuo A."/>
            <person name="Tritt A."/>
            <person name="Lipzen A."/>
            <person name="He G."/>
            <person name="Yan M."/>
            <person name="Ng V."/>
            <person name="Cullen D."/>
            <person name="Martin F."/>
            <person name="Rosso M.-N."/>
            <person name="Henrissat B."/>
            <person name="Hibbett D."/>
            <person name="Martinez A.T."/>
            <person name="Grigoriev I.V."/>
        </authorList>
    </citation>
    <scope>NUCLEOTIDE SEQUENCE</scope>
    <source>
        <strain evidence="1">AH 40177</strain>
    </source>
</reference>
<proteinExistence type="predicted"/>
<organism evidence="1 2">
    <name type="scientific">Rhodocollybia butyracea</name>
    <dbReference type="NCBI Taxonomy" id="206335"/>
    <lineage>
        <taxon>Eukaryota</taxon>
        <taxon>Fungi</taxon>
        <taxon>Dikarya</taxon>
        <taxon>Basidiomycota</taxon>
        <taxon>Agaricomycotina</taxon>
        <taxon>Agaricomycetes</taxon>
        <taxon>Agaricomycetidae</taxon>
        <taxon>Agaricales</taxon>
        <taxon>Marasmiineae</taxon>
        <taxon>Omphalotaceae</taxon>
        <taxon>Rhodocollybia</taxon>
    </lineage>
</organism>
<evidence type="ECO:0000313" key="1">
    <source>
        <dbReference type="EMBL" id="KAF9061605.1"/>
    </source>
</evidence>
<gene>
    <name evidence="1" type="ORF">BDP27DRAFT_326303</name>
</gene>
<comment type="caution">
    <text evidence="1">The sequence shown here is derived from an EMBL/GenBank/DDBJ whole genome shotgun (WGS) entry which is preliminary data.</text>
</comment>
<dbReference type="OrthoDB" id="2559662at2759"/>
<evidence type="ECO:0000313" key="2">
    <source>
        <dbReference type="Proteomes" id="UP000772434"/>
    </source>
</evidence>
<protein>
    <submittedName>
        <fullName evidence="1">Uncharacterized protein</fullName>
    </submittedName>
</protein>
<dbReference type="Proteomes" id="UP000772434">
    <property type="component" value="Unassembled WGS sequence"/>
</dbReference>
<name>A0A9P5TZK3_9AGAR</name>
<keyword evidence="2" id="KW-1185">Reference proteome</keyword>
<dbReference type="EMBL" id="JADNRY010000196">
    <property type="protein sequence ID" value="KAF9061605.1"/>
    <property type="molecule type" value="Genomic_DNA"/>
</dbReference>